<evidence type="ECO:0000313" key="3">
    <source>
        <dbReference type="Proteomes" id="UP000439903"/>
    </source>
</evidence>
<protein>
    <submittedName>
        <fullName evidence="2">Uncharacterized protein</fullName>
    </submittedName>
</protein>
<sequence length="131" mass="15072">MIFVNSEPNNQVQLISTTSTRSKLLQIHQSVTKNLKDIPVIQTSPITSLNDIECESSKRKRSEEVDQLIDEEFTNVNDCKSDQEELKKPTKKNKSQKNPTQNQTKNKECPIRTTRTKNPHYLAIDNDSDKE</sequence>
<reference evidence="2 3" key="1">
    <citation type="journal article" date="2019" name="Environ. Microbiol.">
        <title>At the nexus of three kingdoms: the genome of the mycorrhizal fungus Gigaspora margarita provides insights into plant, endobacterial and fungal interactions.</title>
        <authorList>
            <person name="Venice F."/>
            <person name="Ghignone S."/>
            <person name="Salvioli di Fossalunga A."/>
            <person name="Amselem J."/>
            <person name="Novero M."/>
            <person name="Xianan X."/>
            <person name="Sedzielewska Toro K."/>
            <person name="Morin E."/>
            <person name="Lipzen A."/>
            <person name="Grigoriev I.V."/>
            <person name="Henrissat B."/>
            <person name="Martin F.M."/>
            <person name="Bonfante P."/>
        </authorList>
    </citation>
    <scope>NUCLEOTIDE SEQUENCE [LARGE SCALE GENOMIC DNA]</scope>
    <source>
        <strain evidence="2 3">BEG34</strain>
    </source>
</reference>
<dbReference type="AlphaFoldDB" id="A0A8H3WY55"/>
<proteinExistence type="predicted"/>
<comment type="caution">
    <text evidence="2">The sequence shown here is derived from an EMBL/GenBank/DDBJ whole genome shotgun (WGS) entry which is preliminary data.</text>
</comment>
<dbReference type="EMBL" id="WTPW01002645">
    <property type="protein sequence ID" value="KAF0373315.1"/>
    <property type="molecule type" value="Genomic_DNA"/>
</dbReference>
<organism evidence="2 3">
    <name type="scientific">Gigaspora margarita</name>
    <dbReference type="NCBI Taxonomy" id="4874"/>
    <lineage>
        <taxon>Eukaryota</taxon>
        <taxon>Fungi</taxon>
        <taxon>Fungi incertae sedis</taxon>
        <taxon>Mucoromycota</taxon>
        <taxon>Glomeromycotina</taxon>
        <taxon>Glomeromycetes</taxon>
        <taxon>Diversisporales</taxon>
        <taxon>Gigasporaceae</taxon>
        <taxon>Gigaspora</taxon>
    </lineage>
</organism>
<feature type="compositionally biased region" description="Basic and acidic residues" evidence="1">
    <location>
        <begin position="79"/>
        <end position="88"/>
    </location>
</feature>
<evidence type="ECO:0000313" key="2">
    <source>
        <dbReference type="EMBL" id="KAF0373315.1"/>
    </source>
</evidence>
<evidence type="ECO:0000256" key="1">
    <source>
        <dbReference type="SAM" id="MobiDB-lite"/>
    </source>
</evidence>
<keyword evidence="3" id="KW-1185">Reference proteome</keyword>
<accession>A0A8H3WY55</accession>
<gene>
    <name evidence="2" type="ORF">F8M41_013045</name>
</gene>
<dbReference type="Proteomes" id="UP000439903">
    <property type="component" value="Unassembled WGS sequence"/>
</dbReference>
<name>A0A8H3WY55_GIGMA</name>
<feature type="region of interest" description="Disordered" evidence="1">
    <location>
        <begin position="76"/>
        <end position="131"/>
    </location>
</feature>